<protein>
    <submittedName>
        <fullName evidence="2">Uncharacterized protein</fullName>
    </submittedName>
</protein>
<dbReference type="Proteomes" id="UP001066276">
    <property type="component" value="Chromosome 7"/>
</dbReference>
<feature type="region of interest" description="Disordered" evidence="1">
    <location>
        <begin position="1"/>
        <end position="39"/>
    </location>
</feature>
<feature type="region of interest" description="Disordered" evidence="1">
    <location>
        <begin position="128"/>
        <end position="167"/>
    </location>
</feature>
<organism evidence="2 3">
    <name type="scientific">Pleurodeles waltl</name>
    <name type="common">Iberian ribbed newt</name>
    <dbReference type="NCBI Taxonomy" id="8319"/>
    <lineage>
        <taxon>Eukaryota</taxon>
        <taxon>Metazoa</taxon>
        <taxon>Chordata</taxon>
        <taxon>Craniata</taxon>
        <taxon>Vertebrata</taxon>
        <taxon>Euteleostomi</taxon>
        <taxon>Amphibia</taxon>
        <taxon>Batrachia</taxon>
        <taxon>Caudata</taxon>
        <taxon>Salamandroidea</taxon>
        <taxon>Salamandridae</taxon>
        <taxon>Pleurodelinae</taxon>
        <taxon>Pleurodeles</taxon>
    </lineage>
</organism>
<keyword evidence="3" id="KW-1185">Reference proteome</keyword>
<evidence type="ECO:0000313" key="2">
    <source>
        <dbReference type="EMBL" id="KAJ1128019.1"/>
    </source>
</evidence>
<comment type="caution">
    <text evidence="2">The sequence shown here is derived from an EMBL/GenBank/DDBJ whole genome shotgun (WGS) entry which is preliminary data.</text>
</comment>
<feature type="compositionally biased region" description="Polar residues" evidence="1">
    <location>
        <begin position="151"/>
        <end position="160"/>
    </location>
</feature>
<gene>
    <name evidence="2" type="ORF">NDU88_006411</name>
</gene>
<reference evidence="2" key="1">
    <citation type="journal article" date="2022" name="bioRxiv">
        <title>Sequencing and chromosome-scale assembly of the giantPleurodeles waltlgenome.</title>
        <authorList>
            <person name="Brown T."/>
            <person name="Elewa A."/>
            <person name="Iarovenko S."/>
            <person name="Subramanian E."/>
            <person name="Araus A.J."/>
            <person name="Petzold A."/>
            <person name="Susuki M."/>
            <person name="Suzuki K.-i.T."/>
            <person name="Hayashi T."/>
            <person name="Toyoda A."/>
            <person name="Oliveira C."/>
            <person name="Osipova E."/>
            <person name="Leigh N.D."/>
            <person name="Simon A."/>
            <person name="Yun M.H."/>
        </authorList>
    </citation>
    <scope>NUCLEOTIDE SEQUENCE</scope>
    <source>
        <strain evidence="2">20211129_DDA</strain>
        <tissue evidence="2">Liver</tissue>
    </source>
</reference>
<proteinExistence type="predicted"/>
<name>A0AAV7PLB6_PLEWA</name>
<evidence type="ECO:0000313" key="3">
    <source>
        <dbReference type="Proteomes" id="UP001066276"/>
    </source>
</evidence>
<evidence type="ECO:0000256" key="1">
    <source>
        <dbReference type="SAM" id="MobiDB-lite"/>
    </source>
</evidence>
<dbReference type="AlphaFoldDB" id="A0AAV7PLB6"/>
<accession>A0AAV7PLB6</accession>
<dbReference type="EMBL" id="JANPWB010000011">
    <property type="protein sequence ID" value="KAJ1128019.1"/>
    <property type="molecule type" value="Genomic_DNA"/>
</dbReference>
<sequence>MECGPWGTWKSQGGALSSPRERQGTNPASCVQWPGGGEEDQWRRRGLSGLLGFRRLPCGEQRRGRRTCGSCCGLRSLPGLDHLVRPGGEWIFGSCAEASNAWVHSPTSDGRSTGLEWSGELELRTGVRGSGRRCMEDPGESTMGRDPGTCPVSSQATSTAPLGPTIRGGASPHCAECVGIGRGLRTDY</sequence>